<dbReference type="GO" id="GO:0008270">
    <property type="term" value="F:zinc ion binding"/>
    <property type="evidence" value="ECO:0007669"/>
    <property type="project" value="InterPro"/>
</dbReference>
<evidence type="ECO:0000259" key="10">
    <source>
        <dbReference type="Pfam" id="PF13359"/>
    </source>
</evidence>
<feature type="region of interest" description="Disordered" evidence="8">
    <location>
        <begin position="423"/>
        <end position="476"/>
    </location>
</feature>
<keyword evidence="6" id="KW-0378">Hydrolase</keyword>
<feature type="chain" id="PRO_5039928973" description="DDE Tnp4 domain-containing protein" evidence="9">
    <location>
        <begin position="22"/>
        <end position="476"/>
    </location>
</feature>
<sequence length="476" mass="55044">MLSSEQEAALLLALLASSSLAMHEEEKTSLKQRRCQRRWWVRPALQERANLGQANKLLPLLRDRDVEFYREYITMPPRFFDTLLQLVKHHIEKKDTNFRKAISPEHRLAQTLRFIYVEIGHHGSNSDGGVFSESQLPHIIFSKNEGFLPDAPLGNIGRIPYYLVGDEAFPLKTYLMRPYPRKGNKRIFNYRLSRARRVIENAFGIMAQRWRILRRPFKAKDDNIRRIISACVVLHNYMMKESETSRCAYYPPGTADQVDWQGNITEGNWRADDTSSAALPSLPKTGCHATRFAYEMRDLLAKHFITNGKVPWQESKIMDTRLYSGTWRVLIHFMAEELPPSVKMFGILDAVFNFRPKVEACLNCKQVGHRRDLCPLPNHLTCSSCGQKHPEDYPCTPQSVICGDAHKMGDMACKQRFQRGFSRLSRPRQRPQQEHQQKQPEFQLEKEFFSSIDGRNCSSRSKSPGRNRSSRSKSPG</sequence>
<gene>
    <name evidence="11" type="ORF">HPB51_004686</name>
</gene>
<dbReference type="VEuPathDB" id="VectorBase:LOC119177314"/>
<feature type="compositionally biased region" description="Basic and acidic residues" evidence="8">
    <location>
        <begin position="431"/>
        <end position="448"/>
    </location>
</feature>
<keyword evidence="4" id="KW-0540">Nuclease</keyword>
<comment type="cofactor">
    <cofactor evidence="1">
        <name>a divalent metal cation</name>
        <dbReference type="ChEBI" id="CHEBI:60240"/>
    </cofactor>
</comment>
<keyword evidence="9" id="KW-0732">Signal</keyword>
<dbReference type="SUPFAM" id="SSF57756">
    <property type="entry name" value="Retrovirus zinc finger-like domains"/>
    <property type="match status" value="1"/>
</dbReference>
<evidence type="ECO:0000313" key="11">
    <source>
        <dbReference type="EMBL" id="KAH8027334.1"/>
    </source>
</evidence>
<organism evidence="11 12">
    <name type="scientific">Rhipicephalus microplus</name>
    <name type="common">Cattle tick</name>
    <name type="synonym">Boophilus microplus</name>
    <dbReference type="NCBI Taxonomy" id="6941"/>
    <lineage>
        <taxon>Eukaryota</taxon>
        <taxon>Metazoa</taxon>
        <taxon>Ecdysozoa</taxon>
        <taxon>Arthropoda</taxon>
        <taxon>Chelicerata</taxon>
        <taxon>Arachnida</taxon>
        <taxon>Acari</taxon>
        <taxon>Parasitiformes</taxon>
        <taxon>Ixodida</taxon>
        <taxon>Ixodoidea</taxon>
        <taxon>Ixodidae</taxon>
        <taxon>Rhipicephalinae</taxon>
        <taxon>Rhipicephalus</taxon>
        <taxon>Boophilus</taxon>
    </lineage>
</organism>
<evidence type="ECO:0000313" key="12">
    <source>
        <dbReference type="Proteomes" id="UP000821866"/>
    </source>
</evidence>
<accession>A0A9J6DZ13</accession>
<keyword evidence="7" id="KW-0539">Nucleus</keyword>
<name>A0A9J6DZ13_RHIMP</name>
<evidence type="ECO:0000256" key="8">
    <source>
        <dbReference type="SAM" id="MobiDB-lite"/>
    </source>
</evidence>
<feature type="domain" description="DDE Tnp4" evidence="10">
    <location>
        <begin position="110"/>
        <end position="236"/>
    </location>
</feature>
<dbReference type="GO" id="GO:0005634">
    <property type="term" value="C:nucleus"/>
    <property type="evidence" value="ECO:0007669"/>
    <property type="project" value="UniProtKB-SubCell"/>
</dbReference>
<dbReference type="PANTHER" id="PTHR22930">
    <property type="match status" value="1"/>
</dbReference>
<evidence type="ECO:0000256" key="7">
    <source>
        <dbReference type="ARBA" id="ARBA00023242"/>
    </source>
</evidence>
<dbReference type="GO" id="GO:0003676">
    <property type="term" value="F:nucleic acid binding"/>
    <property type="evidence" value="ECO:0007669"/>
    <property type="project" value="InterPro"/>
</dbReference>
<dbReference type="Proteomes" id="UP000821866">
    <property type="component" value="Chromosome 4"/>
</dbReference>
<dbReference type="AlphaFoldDB" id="A0A9J6DZ13"/>
<proteinExistence type="inferred from homology"/>
<comment type="subcellular location">
    <subcellularLocation>
        <location evidence="2">Nucleus</location>
    </subcellularLocation>
</comment>
<evidence type="ECO:0000256" key="9">
    <source>
        <dbReference type="SAM" id="SignalP"/>
    </source>
</evidence>
<evidence type="ECO:0000256" key="3">
    <source>
        <dbReference type="ARBA" id="ARBA00006958"/>
    </source>
</evidence>
<dbReference type="Pfam" id="PF13359">
    <property type="entry name" value="DDE_Tnp_4"/>
    <property type="match status" value="1"/>
</dbReference>
<dbReference type="InterPro" id="IPR045249">
    <property type="entry name" value="HARBI1-like"/>
</dbReference>
<evidence type="ECO:0000256" key="5">
    <source>
        <dbReference type="ARBA" id="ARBA00022723"/>
    </source>
</evidence>
<feature type="signal peptide" evidence="9">
    <location>
        <begin position="1"/>
        <end position="21"/>
    </location>
</feature>
<comment type="caution">
    <text evidence="11">The sequence shown here is derived from an EMBL/GenBank/DDBJ whole genome shotgun (WGS) entry which is preliminary data.</text>
</comment>
<evidence type="ECO:0000256" key="6">
    <source>
        <dbReference type="ARBA" id="ARBA00022801"/>
    </source>
</evidence>
<dbReference type="InterPro" id="IPR036875">
    <property type="entry name" value="Znf_CCHC_sf"/>
</dbReference>
<keyword evidence="5" id="KW-0479">Metal-binding</keyword>
<evidence type="ECO:0000256" key="4">
    <source>
        <dbReference type="ARBA" id="ARBA00022722"/>
    </source>
</evidence>
<protein>
    <recommendedName>
        <fullName evidence="10">DDE Tnp4 domain-containing protein</fullName>
    </recommendedName>
</protein>
<reference evidence="11" key="2">
    <citation type="submission" date="2021-09" db="EMBL/GenBank/DDBJ databases">
        <authorList>
            <person name="Jia N."/>
            <person name="Wang J."/>
            <person name="Shi W."/>
            <person name="Du L."/>
            <person name="Sun Y."/>
            <person name="Zhan W."/>
            <person name="Jiang J."/>
            <person name="Wang Q."/>
            <person name="Zhang B."/>
            <person name="Ji P."/>
            <person name="Sakyi L.B."/>
            <person name="Cui X."/>
            <person name="Yuan T."/>
            <person name="Jiang B."/>
            <person name="Yang W."/>
            <person name="Lam T.T.-Y."/>
            <person name="Chang Q."/>
            <person name="Ding S."/>
            <person name="Wang X."/>
            <person name="Zhu J."/>
            <person name="Ruan X."/>
            <person name="Zhao L."/>
            <person name="Wei J."/>
            <person name="Que T."/>
            <person name="Du C."/>
            <person name="Cheng J."/>
            <person name="Dai P."/>
            <person name="Han X."/>
            <person name="Huang E."/>
            <person name="Gao Y."/>
            <person name="Liu J."/>
            <person name="Shao H."/>
            <person name="Ye R."/>
            <person name="Li L."/>
            <person name="Wei W."/>
            <person name="Wang X."/>
            <person name="Wang C."/>
            <person name="Huo Q."/>
            <person name="Li W."/>
            <person name="Guo W."/>
            <person name="Chen H."/>
            <person name="Chen S."/>
            <person name="Zhou L."/>
            <person name="Zhou L."/>
            <person name="Ni X."/>
            <person name="Tian J."/>
            <person name="Zhou Y."/>
            <person name="Sheng Y."/>
            <person name="Liu T."/>
            <person name="Pan Y."/>
            <person name="Xia L."/>
            <person name="Li J."/>
            <person name="Zhao F."/>
            <person name="Cao W."/>
        </authorList>
    </citation>
    <scope>NUCLEOTIDE SEQUENCE</scope>
    <source>
        <strain evidence="11">Rmic-2018</strain>
        <tissue evidence="11">Larvae</tissue>
    </source>
</reference>
<evidence type="ECO:0000256" key="1">
    <source>
        <dbReference type="ARBA" id="ARBA00001968"/>
    </source>
</evidence>
<feature type="compositionally biased region" description="Basic residues" evidence="8">
    <location>
        <begin position="463"/>
        <end position="476"/>
    </location>
</feature>
<dbReference type="EMBL" id="JABSTU010000006">
    <property type="protein sequence ID" value="KAH8027334.1"/>
    <property type="molecule type" value="Genomic_DNA"/>
</dbReference>
<dbReference type="InterPro" id="IPR027806">
    <property type="entry name" value="HARBI1_dom"/>
</dbReference>
<dbReference type="VEuPathDB" id="VectorBase:LOC119167797"/>
<dbReference type="PANTHER" id="PTHR22930:SF269">
    <property type="entry name" value="NUCLEASE HARBI1-LIKE PROTEIN"/>
    <property type="match status" value="1"/>
</dbReference>
<dbReference type="GO" id="GO:0004518">
    <property type="term" value="F:nuclease activity"/>
    <property type="evidence" value="ECO:0007669"/>
    <property type="project" value="UniProtKB-KW"/>
</dbReference>
<reference evidence="11" key="1">
    <citation type="journal article" date="2020" name="Cell">
        <title>Large-Scale Comparative Analyses of Tick Genomes Elucidate Their Genetic Diversity and Vector Capacities.</title>
        <authorList>
            <consortium name="Tick Genome and Microbiome Consortium (TIGMIC)"/>
            <person name="Jia N."/>
            <person name="Wang J."/>
            <person name="Shi W."/>
            <person name="Du L."/>
            <person name="Sun Y."/>
            <person name="Zhan W."/>
            <person name="Jiang J.F."/>
            <person name="Wang Q."/>
            <person name="Zhang B."/>
            <person name="Ji P."/>
            <person name="Bell-Sakyi L."/>
            <person name="Cui X.M."/>
            <person name="Yuan T.T."/>
            <person name="Jiang B.G."/>
            <person name="Yang W.F."/>
            <person name="Lam T.T."/>
            <person name="Chang Q.C."/>
            <person name="Ding S.J."/>
            <person name="Wang X.J."/>
            <person name="Zhu J.G."/>
            <person name="Ruan X.D."/>
            <person name="Zhao L."/>
            <person name="Wei J.T."/>
            <person name="Ye R.Z."/>
            <person name="Que T.C."/>
            <person name="Du C.H."/>
            <person name="Zhou Y.H."/>
            <person name="Cheng J.X."/>
            <person name="Dai P.F."/>
            <person name="Guo W.B."/>
            <person name="Han X.H."/>
            <person name="Huang E.J."/>
            <person name="Li L.F."/>
            <person name="Wei W."/>
            <person name="Gao Y.C."/>
            <person name="Liu J.Z."/>
            <person name="Shao H.Z."/>
            <person name="Wang X."/>
            <person name="Wang C.C."/>
            <person name="Yang T.C."/>
            <person name="Huo Q.B."/>
            <person name="Li W."/>
            <person name="Chen H.Y."/>
            <person name="Chen S.E."/>
            <person name="Zhou L.G."/>
            <person name="Ni X.B."/>
            <person name="Tian J.H."/>
            <person name="Sheng Y."/>
            <person name="Liu T."/>
            <person name="Pan Y.S."/>
            <person name="Xia L.Y."/>
            <person name="Li J."/>
            <person name="Zhao F."/>
            <person name="Cao W.C."/>
        </authorList>
    </citation>
    <scope>NUCLEOTIDE SEQUENCE</scope>
    <source>
        <strain evidence="11">Rmic-2018</strain>
    </source>
</reference>
<evidence type="ECO:0000256" key="2">
    <source>
        <dbReference type="ARBA" id="ARBA00004123"/>
    </source>
</evidence>
<comment type="similarity">
    <text evidence="3">Belongs to the HARBI1 family.</text>
</comment>
<keyword evidence="12" id="KW-1185">Reference proteome</keyword>
<dbReference type="GO" id="GO:0016787">
    <property type="term" value="F:hydrolase activity"/>
    <property type="evidence" value="ECO:0007669"/>
    <property type="project" value="UniProtKB-KW"/>
</dbReference>